<dbReference type="Pfam" id="PF01593">
    <property type="entry name" value="Amino_oxidase"/>
    <property type="match status" value="1"/>
</dbReference>
<comment type="caution">
    <text evidence="2">The sequence shown here is derived from an EMBL/GenBank/DDBJ whole genome shotgun (WGS) entry which is preliminary data.</text>
</comment>
<evidence type="ECO:0000259" key="1">
    <source>
        <dbReference type="Pfam" id="PF01593"/>
    </source>
</evidence>
<name>A0A372LLN2_9BACI</name>
<organism evidence="2 3">
    <name type="scientific">Peribacillus saganii</name>
    <dbReference type="NCBI Taxonomy" id="2303992"/>
    <lineage>
        <taxon>Bacteria</taxon>
        <taxon>Bacillati</taxon>
        <taxon>Bacillota</taxon>
        <taxon>Bacilli</taxon>
        <taxon>Bacillales</taxon>
        <taxon>Bacillaceae</taxon>
        <taxon>Peribacillus</taxon>
    </lineage>
</organism>
<evidence type="ECO:0000313" key="2">
    <source>
        <dbReference type="EMBL" id="RFU67872.1"/>
    </source>
</evidence>
<proteinExistence type="predicted"/>
<dbReference type="Proteomes" id="UP000264541">
    <property type="component" value="Unassembled WGS sequence"/>
</dbReference>
<feature type="domain" description="Amine oxidase" evidence="1">
    <location>
        <begin position="3"/>
        <end position="44"/>
    </location>
</feature>
<gene>
    <name evidence="2" type="ORF">D0469_13560</name>
</gene>
<sequence>MHVYDYYSLEPGNQKLRPIQETPIDRLIFAGDYTKQPYFAAMDEQLIRYESSRTYIVVLRQMLG</sequence>
<dbReference type="GO" id="GO:0016491">
    <property type="term" value="F:oxidoreductase activity"/>
    <property type="evidence" value="ECO:0007669"/>
    <property type="project" value="InterPro"/>
</dbReference>
<keyword evidence="3" id="KW-1185">Reference proteome</keyword>
<protein>
    <recommendedName>
        <fullName evidence="1">Amine oxidase domain-containing protein</fullName>
    </recommendedName>
</protein>
<reference evidence="2 3" key="1">
    <citation type="submission" date="2018-08" db="EMBL/GenBank/DDBJ databases">
        <title>Bacillus chawlae sp. nov., Bacillus glennii sp. nov., and Bacillus saganii sp. nov. Isolated from the Vehicle Assembly Building at Kennedy Space Center where the Viking Spacecraft were Assembled.</title>
        <authorList>
            <person name="Seuylemezian A."/>
            <person name="Vaishampayan P."/>
        </authorList>
    </citation>
    <scope>NUCLEOTIDE SEQUENCE [LARGE SCALE GENOMIC DNA]</scope>
    <source>
        <strain evidence="2 3">V47-23a</strain>
    </source>
</reference>
<dbReference type="AlphaFoldDB" id="A0A372LLN2"/>
<accession>A0A372LLN2</accession>
<dbReference type="EMBL" id="QVTE01000038">
    <property type="protein sequence ID" value="RFU67872.1"/>
    <property type="molecule type" value="Genomic_DNA"/>
</dbReference>
<evidence type="ECO:0000313" key="3">
    <source>
        <dbReference type="Proteomes" id="UP000264541"/>
    </source>
</evidence>
<dbReference type="InterPro" id="IPR002937">
    <property type="entry name" value="Amino_oxidase"/>
</dbReference>